<dbReference type="PANTHER" id="PTHR45623">
    <property type="entry name" value="CHROMODOMAIN-HELICASE-DNA-BINDING PROTEIN 3-RELATED-RELATED"/>
    <property type="match status" value="1"/>
</dbReference>
<evidence type="ECO:0000256" key="3">
    <source>
        <dbReference type="ARBA" id="ARBA00022801"/>
    </source>
</evidence>
<dbReference type="InterPro" id="IPR000330">
    <property type="entry name" value="SNF2_N"/>
</dbReference>
<dbReference type="EMBL" id="NHTK01006058">
    <property type="protein sequence ID" value="PPQ65785.1"/>
    <property type="molecule type" value="Genomic_DNA"/>
</dbReference>
<dbReference type="GO" id="GO:0003682">
    <property type="term" value="F:chromatin binding"/>
    <property type="evidence" value="ECO:0007669"/>
    <property type="project" value="TreeGrafter"/>
</dbReference>
<comment type="subcellular location">
    <subcellularLocation>
        <location evidence="1">Nucleus</location>
    </subcellularLocation>
</comment>
<feature type="domain" description="Helicase ATP-binding" evidence="7">
    <location>
        <begin position="1139"/>
        <end position="1316"/>
    </location>
</feature>
<gene>
    <name evidence="9" type="ORF">CVT24_012002</name>
</gene>
<keyword evidence="2" id="KW-0547">Nucleotide-binding</keyword>
<dbReference type="GO" id="GO:0016298">
    <property type="term" value="F:lipase activity"/>
    <property type="evidence" value="ECO:0007669"/>
    <property type="project" value="InterPro"/>
</dbReference>
<dbReference type="STRING" id="181874.A0A409VHT0"/>
<dbReference type="GO" id="GO:0042393">
    <property type="term" value="F:histone binding"/>
    <property type="evidence" value="ECO:0007669"/>
    <property type="project" value="TreeGrafter"/>
</dbReference>
<feature type="compositionally biased region" description="Acidic residues" evidence="6">
    <location>
        <begin position="467"/>
        <end position="484"/>
    </location>
</feature>
<dbReference type="SMART" id="SM00487">
    <property type="entry name" value="DEXDc"/>
    <property type="match status" value="1"/>
</dbReference>
<dbReference type="InterPro" id="IPR027417">
    <property type="entry name" value="P-loop_NTPase"/>
</dbReference>
<dbReference type="InterPro" id="IPR029058">
    <property type="entry name" value="AB_hydrolase_fold"/>
</dbReference>
<sequence>MVNSALPPFLQPLTLPDFNSNSTCISAQFVHKNSLGSSHALWWSPNNLNAPIDLAILFLPGNPGLADFYIPFLDAIFEHHTPRTNIAILAHSHLDHSPNVSNSSAGYLAEESLTVQVQASLDVLEALNVHAKAAKVLVIGHSVGSWISLEVFKRAEDKVTALFLLTPTISYIGSTPNGQKLTPIFSPKCRYILATLSPLVHYLPQIIFRVLFPTWPNVQLAVLQKFVCSSSSVFASLCMAYEEMQTIKEPDWESLQRNLHRLHFYYAESDGWVGSEKARILDALDTTEGSLNVVCGPPHIPHAFCIKQPDAIAEPPSSSAATHLSPRAPVSSKSEKQFYIQPPQLGRTRKEQYISVEKSSLAKPTNMLIDEVIGEYKEKGNLYYYARYQAGIAHKLLSQSLLDSHPELIEKYSKYIQPKQAKENGTLAPFDPSASYVHPLSRPKLTFNLRRRSASVQSSEPPGNSDSGEDESSEADEEYDEDDDIATRKQPARSTKSHNITALPFSPRKTRSQAIVPVDSESEASAIVSTSRPTRRSTRTIKTTKILLYSEDDEYNDDEGYRSKQRRPKVQKVKTIPPMYGRVRDVSTADDDPFSDDDEKEVLRRHRTTCERCHREPAHKLLDAYQKKAKKGKKRSRREEDEFEQEEDEEFFLSFGGWVKCLRCPVVSHWKCLPQTKRDEILKAIRDQQKKLWEQQETTGLQPPPSTKSLEIRLTTEFICAACERGGVCMGCMDPATPLSSAYAAPAAEKQVDDDVVMVGTEEPVTAPRDSDESPLRELLFRCLTCKRPSHYQHLSCPPSLEETDAAVVDIALHYQHKSWLCSDCISFRYSLDKILAWRPYPLNAVQPTGPYDKNIPLPREYLVKWDKRSYRRLDWVPHMWLSSTAPSKLKNFLTGGTKVELLQGNLDEGDNAMEVDGNTHLFESNAPSPAPENNFNRVDTSLNGLPDAERRIPAAWKTVDRVLDILLWRPLKSSTRKQPPKKRVVVSESEAEDEETRERQRLKTLALEKGEQPPENAVYSLHQWESEHKRELTENDAEEVAWIFSKWEDLGYEEASWDSPPRQEDPGFGAFQRAFKRYIASRQVLLPVRDAKWAAAFDKRAHGEYRKYLLKDATDLDLGQPAGLKLMPFQVDGFNWLCNNWWNHQHCILADEMGLGKTVQIATFLGQIITKWEAFPALVVVPNSTITNWVRELERWAPSLRVVPFYGEKVSRDVVKEFELSHSHPPRGYTATKFHVLVTTYEALTGPKDFTGVFRKQPRWEVLVVDEGQRLKSDSSLLFKKLNELKTIHRIIMTGTPLNNNIRELFNLMNFLDPTEWKDLAALEKQHEVLDDELVKQLHTRLRPYFLRRIKSEVLELPPKNEVIVPISMAPLQKEVYRSILSHNVEILQNLTQPSATKSAPAKSRINNVLMELRKCLQHPYLYAEDIEPKGLGPRETHEKLIDGSGKLRFLKSLLSKLKERGHRVLLFSQFVIALNIIEDFLAGEGYKYLRLDGNTKGKDRQKYMDEFNKPNSEYFIFLLTTRAGGVGINLFTADTVIIYDPDFNPHQDLQAIARAYRYGQKKTCLVFKLMVKESAEERIMQIGKKKLVLDHLIVQKMDDDEENGGENIQSILTYGAKALFESEQASKDITYSENDIDKLIEKTEKEAVREGPKGEGGFSFSFAKIWAAERDDLEEVQEDDQVDSWANTLQKINLERAKEQEKQLTESGRGARRKAATLAQTKMHIDNQSLGELSRKKKSYADSDGSAYENQDDIDSDNESDIMDVDGDSDYIGKGKGKATDQGNHGKQTIRDCTLCGERHGAGQCLMVNESENLAEYRLMLINNADDEPWEERNAAVRAIDEILHRRGRLDLIRGQPLRPVMKRVANPVPVTSAQTIAPVASGSGVQSNKNAPTARIQEPKPPCAVCGQVYHVLQDCPIVTSGSQSISQRIHELETQSSNDPSRTVVIDVLRKILGKVKSQEMAKLTNMGS</sequence>
<dbReference type="SUPFAM" id="SSF54160">
    <property type="entry name" value="Chromo domain-like"/>
    <property type="match status" value="1"/>
</dbReference>
<feature type="domain" description="Helicase C-terminal" evidence="8">
    <location>
        <begin position="1451"/>
        <end position="1603"/>
    </location>
</feature>
<evidence type="ECO:0000256" key="4">
    <source>
        <dbReference type="ARBA" id="ARBA00022840"/>
    </source>
</evidence>
<dbReference type="InterPro" id="IPR014001">
    <property type="entry name" value="Helicase_ATP-bd"/>
</dbReference>
<dbReference type="Gene3D" id="3.40.50.1820">
    <property type="entry name" value="alpha/beta hydrolase"/>
    <property type="match status" value="1"/>
</dbReference>
<organism evidence="9 10">
    <name type="scientific">Panaeolus cyanescens</name>
    <dbReference type="NCBI Taxonomy" id="181874"/>
    <lineage>
        <taxon>Eukaryota</taxon>
        <taxon>Fungi</taxon>
        <taxon>Dikarya</taxon>
        <taxon>Basidiomycota</taxon>
        <taxon>Agaricomycotina</taxon>
        <taxon>Agaricomycetes</taxon>
        <taxon>Agaricomycetidae</taxon>
        <taxon>Agaricales</taxon>
        <taxon>Agaricineae</taxon>
        <taxon>Galeropsidaceae</taxon>
        <taxon>Panaeolus</taxon>
    </lineage>
</organism>
<dbReference type="GO" id="GO:0019915">
    <property type="term" value="P:lipid storage"/>
    <property type="evidence" value="ECO:0007669"/>
    <property type="project" value="InterPro"/>
</dbReference>
<dbReference type="Gene3D" id="3.40.50.300">
    <property type="entry name" value="P-loop containing nucleotide triphosphate hydrolases"/>
    <property type="match status" value="1"/>
</dbReference>
<dbReference type="Pfam" id="PF00271">
    <property type="entry name" value="Helicase_C"/>
    <property type="match status" value="1"/>
</dbReference>
<dbReference type="InterPro" id="IPR049730">
    <property type="entry name" value="SNF2/RAD54-like_C"/>
</dbReference>
<proteinExistence type="predicted"/>
<dbReference type="CDD" id="cd18793">
    <property type="entry name" value="SF2_C_SNF"/>
    <property type="match status" value="1"/>
</dbReference>
<feature type="region of interest" description="Disordered" evidence="6">
    <location>
        <begin position="979"/>
        <end position="1001"/>
    </location>
</feature>
<dbReference type="GO" id="GO:0016887">
    <property type="term" value="F:ATP hydrolysis activity"/>
    <property type="evidence" value="ECO:0007669"/>
    <property type="project" value="TreeGrafter"/>
</dbReference>
<keyword evidence="5" id="KW-0539">Nucleus</keyword>
<dbReference type="PROSITE" id="PS51194">
    <property type="entry name" value="HELICASE_CTER"/>
    <property type="match status" value="1"/>
</dbReference>
<evidence type="ECO:0000256" key="1">
    <source>
        <dbReference type="ARBA" id="ARBA00004123"/>
    </source>
</evidence>
<accession>A0A409VHT0</accession>
<feature type="compositionally biased region" description="Acidic residues" evidence="6">
    <location>
        <begin position="1752"/>
        <end position="1762"/>
    </location>
</feature>
<dbReference type="PROSITE" id="PS51192">
    <property type="entry name" value="HELICASE_ATP_BIND_1"/>
    <property type="match status" value="1"/>
</dbReference>
<dbReference type="GO" id="GO:0005634">
    <property type="term" value="C:nucleus"/>
    <property type="evidence" value="ECO:0007669"/>
    <property type="project" value="UniProtKB-SubCell"/>
</dbReference>
<dbReference type="PANTHER" id="PTHR45623:SF17">
    <property type="entry name" value="CHROMODOMAIN-HELICASE-DNA-BINDING PROTEIN 3-RELATED"/>
    <property type="match status" value="1"/>
</dbReference>
<evidence type="ECO:0000256" key="2">
    <source>
        <dbReference type="ARBA" id="ARBA00022741"/>
    </source>
</evidence>
<dbReference type="SMART" id="SM00490">
    <property type="entry name" value="HELICc"/>
    <property type="match status" value="1"/>
</dbReference>
<dbReference type="InterPro" id="IPR016197">
    <property type="entry name" value="Chromo-like_dom_sf"/>
</dbReference>
<feature type="region of interest" description="Disordered" evidence="6">
    <location>
        <begin position="448"/>
        <end position="539"/>
    </location>
</feature>
<dbReference type="SUPFAM" id="SSF52540">
    <property type="entry name" value="P-loop containing nucleoside triphosphate hydrolases"/>
    <property type="match status" value="2"/>
</dbReference>
<evidence type="ECO:0000313" key="9">
    <source>
        <dbReference type="EMBL" id="PPQ65785.1"/>
    </source>
</evidence>
<dbReference type="InParanoid" id="A0A409VHT0"/>
<dbReference type="OrthoDB" id="5857104at2759"/>
<dbReference type="Pfam" id="PF23615">
    <property type="entry name" value="Chromo_MIT1"/>
    <property type="match status" value="1"/>
</dbReference>
<evidence type="ECO:0000259" key="8">
    <source>
        <dbReference type="PROSITE" id="PS51194"/>
    </source>
</evidence>
<dbReference type="Gene3D" id="3.40.50.10810">
    <property type="entry name" value="Tandem AAA-ATPase domain"/>
    <property type="match status" value="1"/>
</dbReference>
<dbReference type="GO" id="GO:0003677">
    <property type="term" value="F:DNA binding"/>
    <property type="evidence" value="ECO:0007669"/>
    <property type="project" value="TreeGrafter"/>
</dbReference>
<dbReference type="InterPro" id="IPR019363">
    <property type="entry name" value="LDAH"/>
</dbReference>
<evidence type="ECO:0000256" key="6">
    <source>
        <dbReference type="SAM" id="MobiDB-lite"/>
    </source>
</evidence>
<feature type="region of interest" description="Disordered" evidence="6">
    <location>
        <begin position="1702"/>
        <end position="1762"/>
    </location>
</feature>
<keyword evidence="3" id="KW-0378">Hydrolase</keyword>
<dbReference type="GO" id="GO:0005811">
    <property type="term" value="C:lipid droplet"/>
    <property type="evidence" value="ECO:0007669"/>
    <property type="project" value="InterPro"/>
</dbReference>
<feature type="region of interest" description="Disordered" evidence="6">
    <location>
        <begin position="624"/>
        <end position="643"/>
    </location>
</feature>
<dbReference type="Pfam" id="PF10230">
    <property type="entry name" value="LIDHydrolase"/>
    <property type="match status" value="1"/>
</dbReference>
<protein>
    <recommendedName>
        <fullName evidence="11">Chromatin remodeling factor mit1</fullName>
    </recommendedName>
</protein>
<dbReference type="Proteomes" id="UP000284842">
    <property type="component" value="Unassembled WGS sequence"/>
</dbReference>
<dbReference type="GO" id="GO:0140658">
    <property type="term" value="F:ATP-dependent chromatin remodeler activity"/>
    <property type="evidence" value="ECO:0007669"/>
    <property type="project" value="TreeGrafter"/>
</dbReference>
<feature type="compositionally biased region" description="Polar residues" evidence="6">
    <location>
        <begin position="454"/>
        <end position="464"/>
    </location>
</feature>
<dbReference type="Pfam" id="PF00176">
    <property type="entry name" value="SNF2-rel_dom"/>
    <property type="match status" value="1"/>
</dbReference>
<dbReference type="InterPro" id="IPR001650">
    <property type="entry name" value="Helicase_C-like"/>
</dbReference>
<evidence type="ECO:0000313" key="10">
    <source>
        <dbReference type="Proteomes" id="UP000284842"/>
    </source>
</evidence>
<dbReference type="InterPro" id="IPR038718">
    <property type="entry name" value="SNF2-like_sf"/>
</dbReference>
<feature type="compositionally biased region" description="Basic residues" evidence="6">
    <location>
        <begin position="627"/>
        <end position="636"/>
    </location>
</feature>
<feature type="region of interest" description="Disordered" evidence="6">
    <location>
        <begin position="316"/>
        <end position="336"/>
    </location>
</feature>
<dbReference type="InterPro" id="IPR056616">
    <property type="entry name" value="Chromo_MIT1"/>
</dbReference>
<evidence type="ECO:0000259" key="7">
    <source>
        <dbReference type="PROSITE" id="PS51192"/>
    </source>
</evidence>
<dbReference type="GO" id="GO:0000785">
    <property type="term" value="C:chromatin"/>
    <property type="evidence" value="ECO:0007669"/>
    <property type="project" value="TreeGrafter"/>
</dbReference>
<evidence type="ECO:0000256" key="5">
    <source>
        <dbReference type="ARBA" id="ARBA00023242"/>
    </source>
</evidence>
<evidence type="ECO:0008006" key="11">
    <source>
        <dbReference type="Google" id="ProtNLM"/>
    </source>
</evidence>
<keyword evidence="10" id="KW-1185">Reference proteome</keyword>
<reference evidence="9 10" key="1">
    <citation type="journal article" date="2018" name="Evol. Lett.">
        <title>Horizontal gene cluster transfer increased hallucinogenic mushroom diversity.</title>
        <authorList>
            <person name="Reynolds H.T."/>
            <person name="Vijayakumar V."/>
            <person name="Gluck-Thaler E."/>
            <person name="Korotkin H.B."/>
            <person name="Matheny P.B."/>
            <person name="Slot J.C."/>
        </authorList>
    </citation>
    <scope>NUCLEOTIDE SEQUENCE [LARGE SCALE GENOMIC DNA]</scope>
    <source>
        <strain evidence="9 10">2629</strain>
    </source>
</reference>
<name>A0A409VHT0_9AGAR</name>
<comment type="caution">
    <text evidence="9">The sequence shown here is derived from an EMBL/GenBank/DDBJ whole genome shotgun (WGS) entry which is preliminary data.</text>
</comment>
<keyword evidence="4" id="KW-0067">ATP-binding</keyword>
<dbReference type="GO" id="GO:0005524">
    <property type="term" value="F:ATP binding"/>
    <property type="evidence" value="ECO:0007669"/>
    <property type="project" value="UniProtKB-KW"/>
</dbReference>
<dbReference type="SUPFAM" id="SSF53474">
    <property type="entry name" value="alpha/beta-Hydrolases"/>
    <property type="match status" value="1"/>
</dbReference>